<protein>
    <submittedName>
        <fullName evidence="1">Uncharacterized protein</fullName>
    </submittedName>
</protein>
<dbReference type="Proteomes" id="UP000499080">
    <property type="component" value="Unassembled WGS sequence"/>
</dbReference>
<gene>
    <name evidence="1" type="ORF">AVEN_109532_1</name>
</gene>
<proteinExistence type="predicted"/>
<dbReference type="EMBL" id="BGPR01022757">
    <property type="protein sequence ID" value="GBN89374.1"/>
    <property type="molecule type" value="Genomic_DNA"/>
</dbReference>
<organism evidence="1 2">
    <name type="scientific">Araneus ventricosus</name>
    <name type="common">Orbweaver spider</name>
    <name type="synonym">Epeira ventricosa</name>
    <dbReference type="NCBI Taxonomy" id="182803"/>
    <lineage>
        <taxon>Eukaryota</taxon>
        <taxon>Metazoa</taxon>
        <taxon>Ecdysozoa</taxon>
        <taxon>Arthropoda</taxon>
        <taxon>Chelicerata</taxon>
        <taxon>Arachnida</taxon>
        <taxon>Araneae</taxon>
        <taxon>Araneomorphae</taxon>
        <taxon>Entelegynae</taxon>
        <taxon>Araneoidea</taxon>
        <taxon>Araneidae</taxon>
        <taxon>Araneus</taxon>
    </lineage>
</organism>
<sequence>MIWQVGGPLHDGSSVELGFEPGALRLRGRGLTTRPPRPLGFQRRIEFCGVDFMLEIHVGGLPIMEISHYKTHCSPSEGPCNRL</sequence>
<dbReference type="AlphaFoldDB" id="A0A4Y2SM73"/>
<keyword evidence="2" id="KW-1185">Reference proteome</keyword>
<reference evidence="1 2" key="1">
    <citation type="journal article" date="2019" name="Sci. Rep.">
        <title>Orb-weaving spider Araneus ventricosus genome elucidates the spidroin gene catalogue.</title>
        <authorList>
            <person name="Kono N."/>
            <person name="Nakamura H."/>
            <person name="Ohtoshi R."/>
            <person name="Moran D.A.P."/>
            <person name="Shinohara A."/>
            <person name="Yoshida Y."/>
            <person name="Fujiwara M."/>
            <person name="Mori M."/>
            <person name="Tomita M."/>
            <person name="Arakawa K."/>
        </authorList>
    </citation>
    <scope>NUCLEOTIDE SEQUENCE [LARGE SCALE GENOMIC DNA]</scope>
</reference>
<evidence type="ECO:0000313" key="2">
    <source>
        <dbReference type="Proteomes" id="UP000499080"/>
    </source>
</evidence>
<comment type="caution">
    <text evidence="1">The sequence shown here is derived from an EMBL/GenBank/DDBJ whole genome shotgun (WGS) entry which is preliminary data.</text>
</comment>
<accession>A0A4Y2SM73</accession>
<name>A0A4Y2SM73_ARAVE</name>
<evidence type="ECO:0000313" key="1">
    <source>
        <dbReference type="EMBL" id="GBN89374.1"/>
    </source>
</evidence>